<protein>
    <submittedName>
        <fullName evidence="1">Type I secretion C-terminal target domain-containing protein</fullName>
    </submittedName>
</protein>
<organism evidence="1 2">
    <name type="scientific">Delftia deserti</name>
    <dbReference type="NCBI Taxonomy" id="1651218"/>
    <lineage>
        <taxon>Bacteria</taxon>
        <taxon>Pseudomonadati</taxon>
        <taxon>Pseudomonadota</taxon>
        <taxon>Betaproteobacteria</taxon>
        <taxon>Burkholderiales</taxon>
        <taxon>Comamonadaceae</taxon>
        <taxon>Delftia</taxon>
    </lineage>
</organism>
<keyword evidence="2" id="KW-1185">Reference proteome</keyword>
<name>A0ABW5ETC4_9BURK</name>
<comment type="caution">
    <text evidence="1">The sequence shown here is derived from an EMBL/GenBank/DDBJ whole genome shotgun (WGS) entry which is preliminary data.</text>
</comment>
<dbReference type="EMBL" id="JBHUIG010000023">
    <property type="protein sequence ID" value="MFD2320992.1"/>
    <property type="molecule type" value="Genomic_DNA"/>
</dbReference>
<proteinExistence type="predicted"/>
<accession>A0ABW5ETC4</accession>
<gene>
    <name evidence="1" type="ORF">ACFSPV_20005</name>
</gene>
<sequence>MRAARPTNTSRLPREPLHFEITGGDTWVHVSHAGGFGADSHAVGASYWASAWTQQIILEGVNLQTLYSGATTDQQIITQLLNNNKLMVD</sequence>
<dbReference type="RefSeq" id="WP_232245754.1">
    <property type="nucleotide sequence ID" value="NZ_JBHSIH010000001.1"/>
</dbReference>
<dbReference type="Proteomes" id="UP001597287">
    <property type="component" value="Unassembled WGS sequence"/>
</dbReference>
<evidence type="ECO:0000313" key="1">
    <source>
        <dbReference type="EMBL" id="MFD2320992.1"/>
    </source>
</evidence>
<dbReference type="NCBIfam" id="TIGR03661">
    <property type="entry name" value="T1SS_VCA0849"/>
    <property type="match status" value="1"/>
</dbReference>
<reference evidence="2" key="1">
    <citation type="journal article" date="2019" name="Int. J. Syst. Evol. Microbiol.">
        <title>The Global Catalogue of Microorganisms (GCM) 10K type strain sequencing project: providing services to taxonomists for standard genome sequencing and annotation.</title>
        <authorList>
            <consortium name="The Broad Institute Genomics Platform"/>
            <consortium name="The Broad Institute Genome Sequencing Center for Infectious Disease"/>
            <person name="Wu L."/>
            <person name="Ma J."/>
        </authorList>
    </citation>
    <scope>NUCLEOTIDE SEQUENCE [LARGE SCALE GENOMIC DNA]</scope>
    <source>
        <strain evidence="2">CCUG 62793</strain>
    </source>
</reference>
<evidence type="ECO:0000313" key="2">
    <source>
        <dbReference type="Proteomes" id="UP001597287"/>
    </source>
</evidence>
<dbReference type="InterPro" id="IPR019960">
    <property type="entry name" value="T1SS_VCA0849"/>
</dbReference>